<dbReference type="Pfam" id="PF04073">
    <property type="entry name" value="tRNA_edit"/>
    <property type="match status" value="1"/>
</dbReference>
<feature type="region of interest" description="Disordered" evidence="2">
    <location>
        <begin position="1"/>
        <end position="27"/>
    </location>
</feature>
<feature type="domain" description="YbaK/aminoacyl-tRNA synthetase-associated" evidence="3">
    <location>
        <begin position="46"/>
        <end position="172"/>
    </location>
</feature>
<dbReference type="InterPro" id="IPR040285">
    <property type="entry name" value="ProX/PRXD1"/>
</dbReference>
<dbReference type="HOGENOM" id="CLU_104635_2_0_5"/>
<evidence type="ECO:0000256" key="1">
    <source>
        <dbReference type="ARBA" id="ARBA00010201"/>
    </source>
</evidence>
<dbReference type="PANTHER" id="PTHR31423:SF3">
    <property type="entry name" value="PROLYL-TRNA SYNTHETASE ASSOCIATED DOMAIN-CONTAINING PROTEIN 1-RELATED"/>
    <property type="match status" value="1"/>
</dbReference>
<dbReference type="PANTHER" id="PTHR31423">
    <property type="entry name" value="YBAK DOMAIN-CONTAINING PROTEIN"/>
    <property type="match status" value="1"/>
</dbReference>
<sequence length="188" mass="19632">MSSAPTPPADPTLPMAPLRSGRPPETPEGVLARLAALGIAAETLRHPPLFTVADGLALRDAMPGLHVKNLFLQPKGEGPFLLLVLESDRQVKVNALVRALGVARASFASAEALWAELGVTPGSVTPLALVNSPPGRVRVAIDRMLLEAPVIHVHPLVNTASTALAPAGLLRFLRDLGHAPEPLDIPPG</sequence>
<feature type="compositionally biased region" description="Pro residues" evidence="2">
    <location>
        <begin position="1"/>
        <end position="11"/>
    </location>
</feature>
<dbReference type="InterPro" id="IPR036754">
    <property type="entry name" value="YbaK/aa-tRNA-synt-asso_dom_sf"/>
</dbReference>
<dbReference type="SUPFAM" id="SSF55826">
    <property type="entry name" value="YbaK/ProRS associated domain"/>
    <property type="match status" value="1"/>
</dbReference>
<protein>
    <submittedName>
        <fullName evidence="4">YbaK/proline--tRNA ligase associated domain protein</fullName>
    </submittedName>
</protein>
<dbReference type="Gene3D" id="3.90.960.10">
    <property type="entry name" value="YbaK/aminoacyl-tRNA synthetase-associated domain"/>
    <property type="match status" value="1"/>
</dbReference>
<reference evidence="4 5" key="1">
    <citation type="submission" date="2010-04" db="EMBL/GenBank/DDBJ databases">
        <authorList>
            <person name="Qin X."/>
            <person name="Bachman B."/>
            <person name="Battles P."/>
            <person name="Bell A."/>
            <person name="Bess C."/>
            <person name="Bickham C."/>
            <person name="Chaboub L."/>
            <person name="Chen D."/>
            <person name="Coyle M."/>
            <person name="Deiros D.R."/>
            <person name="Dinh H."/>
            <person name="Forbes L."/>
            <person name="Fowler G."/>
            <person name="Francisco L."/>
            <person name="Fu Q."/>
            <person name="Gubbala S."/>
            <person name="Hale W."/>
            <person name="Han Y."/>
            <person name="Hemphill L."/>
            <person name="Highlander S.K."/>
            <person name="Hirani K."/>
            <person name="Hogues M."/>
            <person name="Jackson L."/>
            <person name="Jakkamsetti A."/>
            <person name="Javaid M."/>
            <person name="Jiang H."/>
            <person name="Korchina V."/>
            <person name="Kovar C."/>
            <person name="Lara F."/>
            <person name="Lee S."/>
            <person name="Mata R."/>
            <person name="Mathew T."/>
            <person name="Moen C."/>
            <person name="Morales K."/>
            <person name="Munidasa M."/>
            <person name="Nazareth L."/>
            <person name="Ngo R."/>
            <person name="Nguyen L."/>
            <person name="Okwuonu G."/>
            <person name="Ongeri F."/>
            <person name="Patil S."/>
            <person name="Petrosino J."/>
            <person name="Pham C."/>
            <person name="Pham P."/>
            <person name="Pu L.-L."/>
            <person name="Puazo M."/>
            <person name="Raj R."/>
            <person name="Reid J."/>
            <person name="Rouhana J."/>
            <person name="Saada N."/>
            <person name="Shang Y."/>
            <person name="Simmons D."/>
            <person name="Thornton R."/>
            <person name="Warren J."/>
            <person name="Weissenberger G."/>
            <person name="Zhang J."/>
            <person name="Zhang L."/>
            <person name="Zhou C."/>
            <person name="Zhu D."/>
            <person name="Muzny D."/>
            <person name="Worley K."/>
            <person name="Gibbs R."/>
        </authorList>
    </citation>
    <scope>NUCLEOTIDE SEQUENCE [LARGE SCALE GENOMIC DNA]</scope>
    <source>
        <strain evidence="4 5">ATCC 49957</strain>
    </source>
</reference>
<keyword evidence="5" id="KW-1185">Reference proteome</keyword>
<evidence type="ECO:0000313" key="5">
    <source>
        <dbReference type="Proteomes" id="UP000005324"/>
    </source>
</evidence>
<dbReference type="CDD" id="cd04335">
    <property type="entry name" value="PrdX_deacylase"/>
    <property type="match status" value="1"/>
</dbReference>
<proteinExistence type="inferred from homology"/>
<comment type="similarity">
    <text evidence="1">Belongs to the PRORSD1 family.</text>
</comment>
<dbReference type="InterPro" id="IPR007214">
    <property type="entry name" value="YbaK/aa-tRNA-synth-assoc-dom"/>
</dbReference>
<name>D5RGI9_9PROT</name>
<gene>
    <name evidence="4" type="ORF">HMPREF0731_0198</name>
</gene>
<evidence type="ECO:0000259" key="3">
    <source>
        <dbReference type="Pfam" id="PF04073"/>
    </source>
</evidence>
<dbReference type="RefSeq" id="WP_007005813.1">
    <property type="nucleotide sequence ID" value="NZ_GG770785.1"/>
</dbReference>
<evidence type="ECO:0000313" key="4">
    <source>
        <dbReference type="EMBL" id="EFH13603.1"/>
    </source>
</evidence>
<dbReference type="GO" id="GO:0002161">
    <property type="term" value="F:aminoacyl-tRNA deacylase activity"/>
    <property type="evidence" value="ECO:0007669"/>
    <property type="project" value="InterPro"/>
</dbReference>
<keyword evidence="4" id="KW-0436">Ligase</keyword>
<accession>D5RGI9</accession>
<dbReference type="AlphaFoldDB" id="D5RGI9"/>
<dbReference type="Proteomes" id="UP000005324">
    <property type="component" value="Unassembled WGS sequence"/>
</dbReference>
<evidence type="ECO:0000256" key="2">
    <source>
        <dbReference type="SAM" id="MobiDB-lite"/>
    </source>
</evidence>
<comment type="caution">
    <text evidence="4">The sequence shown here is derived from an EMBL/GenBank/DDBJ whole genome shotgun (WGS) entry which is preliminary data.</text>
</comment>
<dbReference type="GO" id="GO:0016874">
    <property type="term" value="F:ligase activity"/>
    <property type="evidence" value="ECO:0007669"/>
    <property type="project" value="UniProtKB-KW"/>
</dbReference>
<organism evidence="4 5">
    <name type="scientific">Pseudoroseomonas cervicalis ATCC 49957</name>
    <dbReference type="NCBI Taxonomy" id="525371"/>
    <lineage>
        <taxon>Bacteria</taxon>
        <taxon>Pseudomonadati</taxon>
        <taxon>Pseudomonadota</taxon>
        <taxon>Alphaproteobacteria</taxon>
        <taxon>Acetobacterales</taxon>
        <taxon>Roseomonadaceae</taxon>
        <taxon>Roseomonas</taxon>
    </lineage>
</organism>
<dbReference type="EMBL" id="ADVL01000035">
    <property type="protein sequence ID" value="EFH13603.1"/>
    <property type="molecule type" value="Genomic_DNA"/>
</dbReference>